<feature type="compositionally biased region" description="Polar residues" evidence="1">
    <location>
        <begin position="1"/>
        <end position="11"/>
    </location>
</feature>
<name>A0A1Q8Y9Q8_9BURK</name>
<dbReference type="InterPro" id="IPR007139">
    <property type="entry name" value="DUF349"/>
</dbReference>
<dbReference type="Pfam" id="PF03993">
    <property type="entry name" value="DUF349"/>
    <property type="match status" value="1"/>
</dbReference>
<dbReference type="EMBL" id="MSYM01000018">
    <property type="protein sequence ID" value="OLP04771.1"/>
    <property type="molecule type" value="Genomic_DNA"/>
</dbReference>
<keyword evidence="3" id="KW-1185">Reference proteome</keyword>
<feature type="compositionally biased region" description="Low complexity" evidence="1">
    <location>
        <begin position="649"/>
        <end position="699"/>
    </location>
</feature>
<comment type="caution">
    <text evidence="2">The sequence shown here is derived from an EMBL/GenBank/DDBJ whole genome shotgun (WGS) entry which is preliminary data.</text>
</comment>
<protein>
    <recommendedName>
        <fullName evidence="4">DUF349 domain-containing protein</fullName>
    </recommendedName>
</protein>
<feature type="compositionally biased region" description="Basic and acidic residues" evidence="1">
    <location>
        <begin position="709"/>
        <end position="720"/>
    </location>
</feature>
<reference evidence="2 3" key="1">
    <citation type="submission" date="2017-01" db="EMBL/GenBank/DDBJ databases">
        <title>Genome sequence of Rhodoferax antarcticus ANT.BR, a psychrophilic purple nonsulfur bacterium from an Antarctic microbial mat.</title>
        <authorList>
            <person name="Baker J."/>
            <person name="Riester C."/>
            <person name="Skinner B."/>
            <person name="Newell A."/>
            <person name="Swingley W."/>
            <person name="Madigan M."/>
            <person name="Jung D."/>
            <person name="Asao M."/>
            <person name="Chen M."/>
            <person name="Loughlin P."/>
            <person name="Pan H."/>
            <person name="Lin S."/>
            <person name="Li N."/>
            <person name="Shaw J."/>
            <person name="Prado M."/>
            <person name="Sherman C."/>
            <person name="Li X."/>
            <person name="Tang J."/>
            <person name="Blankenship R."/>
            <person name="Zhao T."/>
            <person name="Touchman J."/>
            <person name="Sattley M."/>
        </authorList>
    </citation>
    <scope>NUCLEOTIDE SEQUENCE [LARGE SCALE GENOMIC DNA]</scope>
    <source>
        <strain evidence="2 3">ANT.BR</strain>
    </source>
</reference>
<organism evidence="2 3">
    <name type="scientific">Rhodoferax antarcticus ANT.BR</name>
    <dbReference type="NCBI Taxonomy" id="1111071"/>
    <lineage>
        <taxon>Bacteria</taxon>
        <taxon>Pseudomonadati</taxon>
        <taxon>Pseudomonadota</taxon>
        <taxon>Betaproteobacteria</taxon>
        <taxon>Burkholderiales</taxon>
        <taxon>Comamonadaceae</taxon>
        <taxon>Rhodoferax</taxon>
    </lineage>
</organism>
<dbReference type="Proteomes" id="UP000185911">
    <property type="component" value="Unassembled WGS sequence"/>
</dbReference>
<evidence type="ECO:0000256" key="1">
    <source>
        <dbReference type="SAM" id="MobiDB-lite"/>
    </source>
</evidence>
<evidence type="ECO:0000313" key="2">
    <source>
        <dbReference type="EMBL" id="OLP04771.1"/>
    </source>
</evidence>
<dbReference type="AlphaFoldDB" id="A0A1Q8Y9Q8"/>
<dbReference type="STRING" id="81479.RA876_11830"/>
<accession>A0A1Q8Y9Q8</accession>
<dbReference type="RefSeq" id="WP_075587723.1">
    <property type="nucleotide sequence ID" value="NZ_MSYM01000018.1"/>
</dbReference>
<gene>
    <name evidence="2" type="ORF">BLL52_3587</name>
</gene>
<feature type="region of interest" description="Disordered" evidence="1">
    <location>
        <begin position="647"/>
        <end position="774"/>
    </location>
</feature>
<proteinExistence type="predicted"/>
<feature type="compositionally biased region" description="Basic and acidic residues" evidence="1">
    <location>
        <begin position="729"/>
        <end position="774"/>
    </location>
</feature>
<feature type="region of interest" description="Disordered" evidence="1">
    <location>
        <begin position="1"/>
        <end position="22"/>
    </location>
</feature>
<evidence type="ECO:0008006" key="4">
    <source>
        <dbReference type="Google" id="ProtNLM"/>
    </source>
</evidence>
<sequence length="932" mass="100680">MFPFSKNNPADNLSDAPVAPTKTHEAHPLDVLTHGAFSAQTSGERMASIREWLASGPTPEQLQQVFKELSGKDKGAAKLLREKLDEIKRSKTQATIALEWADKAQALLAVPKLNLADALAWQRDAAKAGAPLSKEPLAGLKAQLMERVRAIEDLQHRVQVQREAAVLVAQRIEVLSTKPWRDAQAAHDALSADVSNWQTEASALAGDANWPSVDAKFPPLLQASQAQLGLVWEAFQAALTSTVLAAEDTTAALPNVPVWADELRVLRGIPLEPVVKAPKAPVDPEIKAKATSAVADALAKLEQEVTQGHGKASAGAANALRNALKEFGRLIDDKLENQARGALAAAGELEGWQRWRADQLREELVAKAEGLLKRPEGQAIGGRKMQETLRALRDQWKLTDQGGVPNHGLWKRFDEACNEAHKVVEVWLEKLKSETAEHRAHRLALIEEVKAFAQANRTALDDDWKGFSRVLHQFGDRWRESGHVGEKIYAELNTLWKAAIDEAAAPLEALQKLSLAARHAMIDEAKALGAQEVLRIDAVKALQQRWQAEVHRVPVDRRHEQKLWDAFRKPIDDAFTRKTADREKAQSALSERDRMVLDASKALQAANASGDAQAIKSAMAALDAALRGQAQAQAAVVASAQTSEEKEALAQTQSAQAATETEANPDATTEASAEASTEGSSESSGEAAGEGAAPEAPTPVVRKPVVAMRGDDRPGMKKEAPAAPGRGGKFGDRKDAGRPSGRDGGRDARPGARTEDRGGFRDARPDRAPMGERFDAPRLGDAAFRAQRDALEQAQFALRKLAAQAHGEALTHLLTAWEKRDAELVPGTQELGNRVAPAVRAAWSKAINQAVNQAPAGDASTALLRLEMAAEVPTPAEHISDRRMLQLQLLTKRNDPAPVQTWGQDAAVVLGGAFEPAAARRLQNVLKVLLKP</sequence>
<evidence type="ECO:0000313" key="3">
    <source>
        <dbReference type="Proteomes" id="UP000185911"/>
    </source>
</evidence>